<dbReference type="EMBL" id="PSQE01000002">
    <property type="protein sequence ID" value="RHN75113.1"/>
    <property type="molecule type" value="Genomic_DNA"/>
</dbReference>
<dbReference type="SUPFAM" id="SSF54495">
    <property type="entry name" value="UBC-like"/>
    <property type="match status" value="1"/>
</dbReference>
<dbReference type="PANTHER" id="PTHR46116">
    <property type="entry name" value="(E3-INDEPENDENT) E2 UBIQUITIN-CONJUGATING ENZYME"/>
    <property type="match status" value="1"/>
</dbReference>
<dbReference type="Proteomes" id="UP000265566">
    <property type="component" value="Chromosome 2"/>
</dbReference>
<dbReference type="Pfam" id="PF00179">
    <property type="entry name" value="UQ_con"/>
    <property type="match status" value="1"/>
</dbReference>
<dbReference type="EC" id="2.3.2.-" evidence="4"/>
<keyword evidence="1 4" id="KW-0808">Transferase</keyword>
<dbReference type="Gene3D" id="3.10.110.10">
    <property type="entry name" value="Ubiquitin Conjugating Enzyme"/>
    <property type="match status" value="1"/>
</dbReference>
<evidence type="ECO:0000313" key="5">
    <source>
        <dbReference type="Proteomes" id="UP000265566"/>
    </source>
</evidence>
<dbReference type="InterPro" id="IPR016135">
    <property type="entry name" value="UBQ-conjugating_enzyme/RWD"/>
</dbReference>
<keyword evidence="4" id="KW-0436">Ligase</keyword>
<name>A0A396JFP1_MEDTR</name>
<dbReference type="Gramene" id="rna11272">
    <property type="protein sequence ID" value="RHN75113.1"/>
    <property type="gene ID" value="gene11272"/>
</dbReference>
<reference evidence="5" key="1">
    <citation type="journal article" date="2018" name="Nat. Plants">
        <title>Whole-genome landscape of Medicago truncatula symbiotic genes.</title>
        <authorList>
            <person name="Pecrix Y."/>
            <person name="Staton S.E."/>
            <person name="Sallet E."/>
            <person name="Lelandais-Briere C."/>
            <person name="Moreau S."/>
            <person name="Carrere S."/>
            <person name="Blein T."/>
            <person name="Jardinaud M.F."/>
            <person name="Latrasse D."/>
            <person name="Zouine M."/>
            <person name="Zahm M."/>
            <person name="Kreplak J."/>
            <person name="Mayjonade B."/>
            <person name="Satge C."/>
            <person name="Perez M."/>
            <person name="Cauet S."/>
            <person name="Marande W."/>
            <person name="Chantry-Darmon C."/>
            <person name="Lopez-Roques C."/>
            <person name="Bouchez O."/>
            <person name="Berard A."/>
            <person name="Debelle F."/>
            <person name="Munos S."/>
            <person name="Bendahmane A."/>
            <person name="Berges H."/>
            <person name="Niebel A."/>
            <person name="Buitink J."/>
            <person name="Frugier F."/>
            <person name="Benhamed M."/>
            <person name="Crespi M."/>
            <person name="Gouzy J."/>
            <person name="Gamas P."/>
        </authorList>
    </citation>
    <scope>NUCLEOTIDE SEQUENCE [LARGE SCALE GENOMIC DNA]</scope>
    <source>
        <strain evidence="5">cv. Jemalong A17</strain>
    </source>
</reference>
<dbReference type="SMART" id="SM00212">
    <property type="entry name" value="UBCc"/>
    <property type="match status" value="1"/>
</dbReference>
<dbReference type="CDD" id="cd23837">
    <property type="entry name" value="UBCc_UBE2O"/>
    <property type="match status" value="1"/>
</dbReference>
<dbReference type="InterPro" id="IPR000608">
    <property type="entry name" value="UBC"/>
</dbReference>
<evidence type="ECO:0000259" key="3">
    <source>
        <dbReference type="PROSITE" id="PS50127"/>
    </source>
</evidence>
<organism evidence="4 5">
    <name type="scientific">Medicago truncatula</name>
    <name type="common">Barrel medic</name>
    <name type="synonym">Medicago tribuloides</name>
    <dbReference type="NCBI Taxonomy" id="3880"/>
    <lineage>
        <taxon>Eukaryota</taxon>
        <taxon>Viridiplantae</taxon>
        <taxon>Streptophyta</taxon>
        <taxon>Embryophyta</taxon>
        <taxon>Tracheophyta</taxon>
        <taxon>Spermatophyta</taxon>
        <taxon>Magnoliopsida</taxon>
        <taxon>eudicotyledons</taxon>
        <taxon>Gunneridae</taxon>
        <taxon>Pentapetalae</taxon>
        <taxon>rosids</taxon>
        <taxon>fabids</taxon>
        <taxon>Fabales</taxon>
        <taxon>Fabaceae</taxon>
        <taxon>Papilionoideae</taxon>
        <taxon>50 kb inversion clade</taxon>
        <taxon>NPAAA clade</taxon>
        <taxon>Hologalegina</taxon>
        <taxon>IRL clade</taxon>
        <taxon>Trifolieae</taxon>
        <taxon>Medicago</taxon>
    </lineage>
</organism>
<dbReference type="GO" id="GO:0004839">
    <property type="term" value="F:ubiquitin activating enzyme activity"/>
    <property type="evidence" value="ECO:0007669"/>
    <property type="project" value="UniProtKB-EC"/>
</dbReference>
<keyword evidence="2" id="KW-0833">Ubl conjugation pathway</keyword>
<gene>
    <name evidence="4" type="ORF">MtrunA17_Chr2g0317641</name>
</gene>
<dbReference type="EC" id="6.2.1.45" evidence="4"/>
<evidence type="ECO:0000256" key="1">
    <source>
        <dbReference type="ARBA" id="ARBA00022679"/>
    </source>
</evidence>
<protein>
    <submittedName>
        <fullName evidence="4">Putative aminoacyltransferase, E1 ubiquitin-activating enzyme</fullName>
        <ecNumber evidence="4">2.3.2.-</ecNumber>
        <ecNumber evidence="4">6.2.1.45</ecNumber>
    </submittedName>
</protein>
<dbReference type="GO" id="GO:0016746">
    <property type="term" value="F:acyltransferase activity"/>
    <property type="evidence" value="ECO:0007669"/>
    <property type="project" value="UniProtKB-KW"/>
</dbReference>
<comment type="caution">
    <text evidence="4">The sequence shown here is derived from an EMBL/GenBank/DDBJ whole genome shotgun (WGS) entry which is preliminary data.</text>
</comment>
<dbReference type="PROSITE" id="PS50127">
    <property type="entry name" value="UBC_2"/>
    <property type="match status" value="1"/>
</dbReference>
<keyword evidence="4" id="KW-0012">Acyltransferase</keyword>
<accession>A0A396JFP1</accession>
<sequence>MDLMRAVIIGAEGTPYHDGLFFFDVYFPPGYPNGPPRYQVHYHSGGLRLNPNLYACGKVCLSLLNTWSGDKNQMWTPGVSTMLQVLVSIQILILNAKPYFNEPGWAPSKGTPGGEASSLQYNENTFILSLKTMMYMIRKPPKNFEDLVVGHFYSRAHDILRSCKAYTEGVQVGCLAKGGVQDVDEGEGKCSR</sequence>
<proteinExistence type="predicted"/>
<dbReference type="AlphaFoldDB" id="A0A396JFP1"/>
<dbReference type="PANTHER" id="PTHR46116:SF43">
    <property type="entry name" value="UBIQUITIN-CONJUGATING ENZYME"/>
    <property type="match status" value="1"/>
</dbReference>
<evidence type="ECO:0000313" key="4">
    <source>
        <dbReference type="EMBL" id="RHN75113.1"/>
    </source>
</evidence>
<evidence type="ECO:0000256" key="2">
    <source>
        <dbReference type="ARBA" id="ARBA00022786"/>
    </source>
</evidence>
<feature type="domain" description="UBC core" evidence="3">
    <location>
        <begin position="1"/>
        <end position="134"/>
    </location>
</feature>